<feature type="transmembrane region" description="Helical" evidence="1">
    <location>
        <begin position="15"/>
        <end position="32"/>
    </location>
</feature>
<evidence type="ECO:0000313" key="2">
    <source>
        <dbReference type="EMBL" id="AKH47440.1"/>
    </source>
</evidence>
<accession>A0A0F7L6F6</accession>
<organism evidence="2">
    <name type="scientific">uncultured marine virus</name>
    <dbReference type="NCBI Taxonomy" id="186617"/>
    <lineage>
        <taxon>Viruses</taxon>
        <taxon>environmental samples</taxon>
    </lineage>
</organism>
<evidence type="ECO:0000256" key="1">
    <source>
        <dbReference type="SAM" id="Phobius"/>
    </source>
</evidence>
<dbReference type="EMBL" id="KR029594">
    <property type="protein sequence ID" value="AKH47440.1"/>
    <property type="molecule type" value="Genomic_DNA"/>
</dbReference>
<name>A0A0F7L6F6_9VIRU</name>
<keyword evidence="1" id="KW-0472">Membrane</keyword>
<protein>
    <submittedName>
        <fullName evidence="2">Uncharacterized protein</fullName>
    </submittedName>
</protein>
<keyword evidence="1" id="KW-0812">Transmembrane</keyword>
<reference evidence="2" key="1">
    <citation type="journal article" date="2015" name="Front. Microbiol.">
        <title>Combining genomic sequencing methods to explore viral diversity and reveal potential virus-host interactions.</title>
        <authorList>
            <person name="Chow C.E."/>
            <person name="Winget D.M."/>
            <person name="White R.A.III."/>
            <person name="Hallam S.J."/>
            <person name="Suttle C.A."/>
        </authorList>
    </citation>
    <scope>NUCLEOTIDE SEQUENCE</scope>
    <source>
        <strain evidence="2">H4084988</strain>
    </source>
</reference>
<sequence length="96" mass="10707">MSTEQNMIGKSVLDYWQILVSGVLIIVGYVKMGGRVDNNMAKIQDTTDSQEKAETKLTDHDVRIAVIESNIDGIRQASKSHAESVGKIFELLRKKD</sequence>
<keyword evidence="1" id="KW-1133">Transmembrane helix</keyword>
<reference evidence="2" key="2">
    <citation type="submission" date="2015-03" db="EMBL/GenBank/DDBJ databases">
        <authorList>
            <person name="Chow C.-E.T."/>
            <person name="Winget D.M."/>
            <person name="White R.A.III."/>
            <person name="Hallam S.J."/>
            <person name="Suttle C.A."/>
        </authorList>
    </citation>
    <scope>NUCLEOTIDE SEQUENCE</scope>
    <source>
        <strain evidence="2">H4084988</strain>
    </source>
</reference>
<proteinExistence type="predicted"/>